<keyword evidence="2" id="KW-1185">Reference proteome</keyword>
<protein>
    <submittedName>
        <fullName evidence="1">Uncharacterized protein</fullName>
    </submittedName>
</protein>
<gene>
    <name evidence="1" type="ORF">LJ739_18795</name>
</gene>
<reference evidence="1 2" key="1">
    <citation type="submission" date="2021-10" db="EMBL/GenBank/DDBJ databases">
        <title>Draft genome of Aestuariibacter halophilus JC2043.</title>
        <authorList>
            <person name="Emsley S.A."/>
            <person name="Pfannmuller K.M."/>
            <person name="Ushijima B."/>
            <person name="Saw J.H."/>
            <person name="Videau P."/>
        </authorList>
    </citation>
    <scope>NUCLEOTIDE SEQUENCE [LARGE SCALE GENOMIC DNA]</scope>
    <source>
        <strain evidence="1 2">JC2043</strain>
    </source>
</reference>
<organism evidence="1 2">
    <name type="scientific">Fluctibacter halophilus</name>
    <dbReference type="NCBI Taxonomy" id="226011"/>
    <lineage>
        <taxon>Bacteria</taxon>
        <taxon>Pseudomonadati</taxon>
        <taxon>Pseudomonadota</taxon>
        <taxon>Gammaproteobacteria</taxon>
        <taxon>Alteromonadales</taxon>
        <taxon>Alteromonadaceae</taxon>
        <taxon>Fluctibacter</taxon>
    </lineage>
</organism>
<sequence>MPNDPNSRPEAAERRYTVKQCDKRWFTLTPVAGDDSVRYCDHCNKSVHWCKDEAQLADAAAQGLCVAGENKTAFIDVLRVESDDTSEARRAITNSEPYPGFVGEIGFETYKPRSD</sequence>
<dbReference type="Proteomes" id="UP001520878">
    <property type="component" value="Unassembled WGS sequence"/>
</dbReference>
<evidence type="ECO:0000313" key="2">
    <source>
        <dbReference type="Proteomes" id="UP001520878"/>
    </source>
</evidence>
<evidence type="ECO:0000313" key="1">
    <source>
        <dbReference type="EMBL" id="MCC2618312.1"/>
    </source>
</evidence>
<name>A0ABS8GCQ9_9ALTE</name>
<dbReference type="EMBL" id="JAJEWP010000010">
    <property type="protein sequence ID" value="MCC2618312.1"/>
    <property type="molecule type" value="Genomic_DNA"/>
</dbReference>
<accession>A0ABS8GCQ9</accession>
<proteinExistence type="predicted"/>
<dbReference type="RefSeq" id="WP_229163108.1">
    <property type="nucleotide sequence ID" value="NZ_JAJEWP010000010.1"/>
</dbReference>
<comment type="caution">
    <text evidence="1">The sequence shown here is derived from an EMBL/GenBank/DDBJ whole genome shotgun (WGS) entry which is preliminary data.</text>
</comment>